<reference evidence="1" key="2">
    <citation type="submission" date="2018-05" db="EMBL/GenBank/DDBJ databases">
        <title>OmerRS3 (Oryza meridionalis Reference Sequence Version 3).</title>
        <authorList>
            <person name="Zhang J."/>
            <person name="Kudrna D."/>
            <person name="Lee S."/>
            <person name="Talag J."/>
            <person name="Welchert J."/>
            <person name="Wing R.A."/>
        </authorList>
    </citation>
    <scope>NUCLEOTIDE SEQUENCE [LARGE SCALE GENOMIC DNA]</scope>
    <source>
        <strain evidence="1">cv. OR44</strain>
    </source>
</reference>
<reference evidence="1" key="1">
    <citation type="submission" date="2015-04" db="UniProtKB">
        <authorList>
            <consortium name="EnsemblPlants"/>
        </authorList>
    </citation>
    <scope>IDENTIFICATION</scope>
</reference>
<sequence length="80" mass="8792">MHQQPATYINHRQNAASLAPLHFFTSSLLELYHSHSSVQRTGCLLSACLAAAGSGWASVEQEDRKTAAPLITRERLTLDD</sequence>
<name>A0A0E0CJ99_9ORYZ</name>
<accession>A0A0E0CJ99</accession>
<evidence type="ECO:0000313" key="1">
    <source>
        <dbReference type="EnsemblPlants" id="OMERI02G13330.1"/>
    </source>
</evidence>
<organism evidence="1">
    <name type="scientific">Oryza meridionalis</name>
    <dbReference type="NCBI Taxonomy" id="40149"/>
    <lineage>
        <taxon>Eukaryota</taxon>
        <taxon>Viridiplantae</taxon>
        <taxon>Streptophyta</taxon>
        <taxon>Embryophyta</taxon>
        <taxon>Tracheophyta</taxon>
        <taxon>Spermatophyta</taxon>
        <taxon>Magnoliopsida</taxon>
        <taxon>Liliopsida</taxon>
        <taxon>Poales</taxon>
        <taxon>Poaceae</taxon>
        <taxon>BOP clade</taxon>
        <taxon>Oryzoideae</taxon>
        <taxon>Oryzeae</taxon>
        <taxon>Oryzinae</taxon>
        <taxon>Oryza</taxon>
    </lineage>
</organism>
<evidence type="ECO:0000313" key="2">
    <source>
        <dbReference type="Proteomes" id="UP000008021"/>
    </source>
</evidence>
<dbReference type="AlphaFoldDB" id="A0A0E0CJ99"/>
<dbReference type="EnsemblPlants" id="OMERI02G13330.1">
    <property type="protein sequence ID" value="OMERI02G13330.1"/>
    <property type="gene ID" value="OMERI02G13330"/>
</dbReference>
<keyword evidence="2" id="KW-1185">Reference proteome</keyword>
<dbReference type="Gramene" id="OMERI02G13330.1">
    <property type="protein sequence ID" value="OMERI02G13330.1"/>
    <property type="gene ID" value="OMERI02G13330"/>
</dbReference>
<dbReference type="HOGENOM" id="CLU_2593832_0_0_1"/>
<dbReference type="Proteomes" id="UP000008021">
    <property type="component" value="Chromosome 2"/>
</dbReference>
<proteinExistence type="predicted"/>
<protein>
    <submittedName>
        <fullName evidence="1">Uncharacterized protein</fullName>
    </submittedName>
</protein>